<evidence type="ECO:0000313" key="7">
    <source>
        <dbReference type="EMBL" id="AIZ56269.1"/>
    </source>
</evidence>
<dbReference type="RefSeq" id="WP_048111601.1">
    <property type="nucleotide sequence ID" value="NZ_CP010070.1"/>
</dbReference>
<evidence type="ECO:0000256" key="2">
    <source>
        <dbReference type="ARBA" id="ARBA00022741"/>
    </source>
</evidence>
<evidence type="ECO:0000256" key="6">
    <source>
        <dbReference type="HAMAP-Rule" id="MF_00590"/>
    </source>
</evidence>
<feature type="binding site" evidence="6">
    <location>
        <position position="45"/>
    </location>
    <ligand>
        <name>GTP</name>
        <dbReference type="ChEBI" id="CHEBI:37565"/>
    </ligand>
</feature>
<dbReference type="GO" id="GO:0015937">
    <property type="term" value="P:coenzyme A biosynthetic process"/>
    <property type="evidence" value="ECO:0007669"/>
    <property type="project" value="UniProtKB-UniRule"/>
</dbReference>
<dbReference type="EMBL" id="CP010070">
    <property type="protein sequence ID" value="AIZ56269.1"/>
    <property type="molecule type" value="Genomic_DNA"/>
</dbReference>
<dbReference type="GO" id="GO:0016301">
    <property type="term" value="F:kinase activity"/>
    <property type="evidence" value="ECO:0007669"/>
    <property type="project" value="UniProtKB-UniRule"/>
</dbReference>
<organism evidence="7 8">
    <name type="scientific">Candidatus Methanoplasma termitum</name>
    <dbReference type="NCBI Taxonomy" id="1577791"/>
    <lineage>
        <taxon>Archaea</taxon>
        <taxon>Methanobacteriati</taxon>
        <taxon>Thermoplasmatota</taxon>
        <taxon>Thermoplasmata</taxon>
        <taxon>Methanomassiliicoccales</taxon>
        <taxon>Methanomassiliicoccaceae</taxon>
        <taxon>Candidatus Methanoplasma</taxon>
    </lineage>
</organism>
<feature type="binding site" evidence="6">
    <location>
        <position position="62"/>
    </location>
    <ligand>
        <name>GTP</name>
        <dbReference type="ChEBI" id="CHEBI:37565"/>
    </ligand>
</feature>
<dbReference type="GeneID" id="24818044"/>
<accession>A0A0A7LB17</accession>
<keyword evidence="1 6" id="KW-0808">Transferase</keyword>
<proteinExistence type="inferred from homology"/>
<name>A0A0A7LB17_9ARCH</name>
<protein>
    <recommendedName>
        <fullName evidence="6">GTP-dependent dephospho-CoA kinase</fullName>
        <ecNumber evidence="6">2.7.1.237</ecNumber>
    </recommendedName>
    <alternativeName>
        <fullName evidence="6">Dephospho-coenzyme A kinase</fullName>
        <shortName evidence="6">DPCK</shortName>
    </alternativeName>
</protein>
<feature type="binding site" evidence="6">
    <location>
        <position position="44"/>
    </location>
    <ligand>
        <name>GTP</name>
        <dbReference type="ChEBI" id="CHEBI:37565"/>
    </ligand>
</feature>
<dbReference type="KEGG" id="mear:Mpt1_c03740"/>
<comment type="pathway">
    <text evidence="6">Cofactor biosynthesis; coenzyme A biosynthesis.</text>
</comment>
<dbReference type="PANTHER" id="PTHR40732:SF1">
    <property type="entry name" value="GTP-DEPENDENT DEPHOSPHO-COA KINASE"/>
    <property type="match status" value="1"/>
</dbReference>
<dbReference type="PANTHER" id="PTHR40732">
    <property type="entry name" value="UPF0218 PROTEIN TK1697"/>
    <property type="match status" value="1"/>
</dbReference>
<keyword evidence="8" id="KW-1185">Reference proteome</keyword>
<dbReference type="STRING" id="1577791.Mpt1_c03740"/>
<evidence type="ECO:0000313" key="8">
    <source>
        <dbReference type="Proteomes" id="UP000030787"/>
    </source>
</evidence>
<sequence length="169" mass="19310">MEYGSRRVPEKSRDLFKEPLGRDLKEEELTVIGKKPKMITVGDVVSLTVVKHGIIPDLCIYDGYTERKEMTEFATLVKNRGWEERTVKNEAGTITADLFIEIKNALNGKEEIIRVEGEEDLAVIPCILLSPKGTKIIYGWPGKGMKLIRTDENIRKKAHYLMEMTEELE</sequence>
<comment type="similarity">
    <text evidence="6">Belongs to the GTP-dependent DPCK family.</text>
</comment>
<evidence type="ECO:0000256" key="3">
    <source>
        <dbReference type="ARBA" id="ARBA00022777"/>
    </source>
</evidence>
<dbReference type="AlphaFoldDB" id="A0A0A7LB17"/>
<comment type="function">
    <text evidence="6">Catalyzes the GTP-dependent phosphorylation of the 3'-hydroxyl group of dephosphocoenzyme A to form coenzyme A (CoA).</text>
</comment>
<dbReference type="Pfam" id="PF04019">
    <property type="entry name" value="DUF359"/>
    <property type="match status" value="1"/>
</dbReference>
<comment type="caution">
    <text evidence="6">Lacks conserved residue(s) required for the propagation of feature annotation.</text>
</comment>
<evidence type="ECO:0000256" key="5">
    <source>
        <dbReference type="ARBA" id="ARBA00023134"/>
    </source>
</evidence>
<dbReference type="InterPro" id="IPR007164">
    <property type="entry name" value="GTP-dep_dephospho-CoA_kin"/>
</dbReference>
<keyword evidence="3 6" id="KW-0418">Kinase</keyword>
<evidence type="ECO:0000256" key="1">
    <source>
        <dbReference type="ARBA" id="ARBA00022679"/>
    </source>
</evidence>
<dbReference type="OrthoDB" id="53049at2157"/>
<dbReference type="UniPathway" id="UPA00241"/>
<evidence type="ECO:0000256" key="4">
    <source>
        <dbReference type="ARBA" id="ARBA00022993"/>
    </source>
</evidence>
<dbReference type="GO" id="GO:0005525">
    <property type="term" value="F:GTP binding"/>
    <property type="evidence" value="ECO:0007669"/>
    <property type="project" value="UniProtKB-UniRule"/>
</dbReference>
<keyword evidence="4 6" id="KW-0173">Coenzyme A biosynthesis</keyword>
<gene>
    <name evidence="7" type="ORF">Mpt1_c03740</name>
</gene>
<keyword evidence="5 6" id="KW-0342">GTP-binding</keyword>
<comment type="catalytic activity">
    <reaction evidence="6">
        <text>3'-dephospho-CoA + GTP = GDP + CoA + H(+)</text>
        <dbReference type="Rhea" id="RHEA:61156"/>
        <dbReference type="ChEBI" id="CHEBI:15378"/>
        <dbReference type="ChEBI" id="CHEBI:37565"/>
        <dbReference type="ChEBI" id="CHEBI:57287"/>
        <dbReference type="ChEBI" id="CHEBI:57328"/>
        <dbReference type="ChEBI" id="CHEBI:58189"/>
        <dbReference type="EC" id="2.7.1.237"/>
    </reaction>
</comment>
<feature type="binding site" evidence="6">
    <location>
        <position position="119"/>
    </location>
    <ligand>
        <name>GTP</name>
        <dbReference type="ChEBI" id="CHEBI:37565"/>
    </ligand>
</feature>
<dbReference type="HOGENOM" id="CLU_120795_1_0_2"/>
<dbReference type="PIRSF" id="PIRSF006533">
    <property type="entry name" value="UCP006533"/>
    <property type="match status" value="1"/>
</dbReference>
<dbReference type="EC" id="2.7.1.237" evidence="6"/>
<reference evidence="7 8" key="1">
    <citation type="journal article" date="2014" name="Appl. Environ. Microbiol.">
        <title>Comparative Genome Analysis of 'Candidatus Methanoplasma termitum' Indicates a New Mode of Energy Metabolism in the Seventh Order of Methanogens.</title>
        <authorList>
            <person name="Lang K."/>
            <person name="Schuldes J."/>
            <person name="Klingl A."/>
            <person name="Poehlein A."/>
            <person name="Daniel R."/>
            <person name="Brune A."/>
        </authorList>
    </citation>
    <scope>NUCLEOTIDE SEQUENCE [LARGE SCALE GENOMIC DNA]</scope>
    <source>
        <strain evidence="8">Mpt1</strain>
    </source>
</reference>
<feature type="binding site" evidence="6">
    <location>
        <position position="43"/>
    </location>
    <ligand>
        <name>GTP</name>
        <dbReference type="ChEBI" id="CHEBI:37565"/>
    </ligand>
</feature>
<keyword evidence="2 6" id="KW-0547">Nucleotide-binding</keyword>
<dbReference type="HAMAP" id="MF_00590">
    <property type="entry name" value="Dephospho_CoA_kinase_GTP_dep"/>
    <property type="match status" value="1"/>
</dbReference>
<dbReference type="Proteomes" id="UP000030787">
    <property type="component" value="Chromosome"/>
</dbReference>